<feature type="compositionally biased region" description="Basic residues" evidence="1">
    <location>
        <begin position="131"/>
        <end position="147"/>
    </location>
</feature>
<dbReference type="Gene3D" id="2.160.20.10">
    <property type="entry name" value="Single-stranded right-handed beta-helix, Pectin lyase-like"/>
    <property type="match status" value="1"/>
</dbReference>
<dbReference type="InterPro" id="IPR011050">
    <property type="entry name" value="Pectin_lyase_fold/virulence"/>
</dbReference>
<dbReference type="EMBL" id="AFGF01000117">
    <property type="protein sequence ID" value="EGO63413.1"/>
    <property type="molecule type" value="Genomic_DNA"/>
</dbReference>
<comment type="caution">
    <text evidence="3">The sequence shown here is derived from an EMBL/GenBank/DDBJ whole genome shotgun (WGS) entry which is preliminary data.</text>
</comment>
<evidence type="ECO:0000256" key="1">
    <source>
        <dbReference type="SAM" id="MobiDB-lite"/>
    </source>
</evidence>
<gene>
    <name evidence="3" type="ORF">ALO_13189</name>
</gene>
<feature type="non-terminal residue" evidence="3">
    <location>
        <position position="147"/>
    </location>
</feature>
<dbReference type="Proteomes" id="UP000003240">
    <property type="component" value="Unassembled WGS sequence"/>
</dbReference>
<dbReference type="OrthoDB" id="218680at2"/>
<accession>F7NKL9</accession>
<sequence>MLNNATQTAQTTLAGTVQANANLQGKAASLILNEVTGTGRTNLNGTLEVAGTKAAVVIANPNGITVNGFGAINADRISLVTGRPTIDADGSLTSFRVTGGDIQIQGEGIREDRPASKLDLMTRAAPNQRRPLGRRNQPHHRRQPNRL</sequence>
<dbReference type="NCBIfam" id="TIGR01901">
    <property type="entry name" value="adhes_NPXG"/>
    <property type="match status" value="1"/>
</dbReference>
<dbReference type="SMART" id="SM00912">
    <property type="entry name" value="Haemagg_act"/>
    <property type="match status" value="1"/>
</dbReference>
<dbReference type="Pfam" id="PF05860">
    <property type="entry name" value="TPS"/>
    <property type="match status" value="1"/>
</dbReference>
<dbReference type="InterPro" id="IPR012334">
    <property type="entry name" value="Pectin_lyas_fold"/>
</dbReference>
<protein>
    <submittedName>
        <fullName evidence="3">Putative TpsA-like protein</fullName>
    </submittedName>
</protein>
<feature type="domain" description="Filamentous haemagglutinin FhaB/tRNA nuclease CdiA-like TPS" evidence="2">
    <location>
        <begin position="2"/>
        <end position="89"/>
    </location>
</feature>
<keyword evidence="4" id="KW-1185">Reference proteome</keyword>
<dbReference type="AlphaFoldDB" id="F7NKL9"/>
<evidence type="ECO:0000259" key="2">
    <source>
        <dbReference type="SMART" id="SM00912"/>
    </source>
</evidence>
<name>F7NKL9_9FIRM</name>
<dbReference type="STRING" id="1009370.ALO_13189"/>
<dbReference type="eggNOG" id="COG3210">
    <property type="taxonomic scope" value="Bacteria"/>
</dbReference>
<evidence type="ECO:0000313" key="3">
    <source>
        <dbReference type="EMBL" id="EGO63413.1"/>
    </source>
</evidence>
<proteinExistence type="predicted"/>
<reference evidence="3 4" key="1">
    <citation type="journal article" date="2011" name="EMBO J.">
        <title>Structural diversity of bacterial flagellar motors.</title>
        <authorList>
            <person name="Chen S."/>
            <person name="Beeby M."/>
            <person name="Murphy G.E."/>
            <person name="Leadbetter J.R."/>
            <person name="Hendrixson D.R."/>
            <person name="Briegel A."/>
            <person name="Li Z."/>
            <person name="Shi J."/>
            <person name="Tocheva E.I."/>
            <person name="Muller A."/>
            <person name="Dobro M.J."/>
            <person name="Jensen G.J."/>
        </authorList>
    </citation>
    <scope>NUCLEOTIDE SEQUENCE [LARGE SCALE GENOMIC DNA]</scope>
    <source>
        <strain evidence="3 4">DSM 6540</strain>
    </source>
</reference>
<dbReference type="SUPFAM" id="SSF51126">
    <property type="entry name" value="Pectin lyase-like"/>
    <property type="match status" value="1"/>
</dbReference>
<feature type="region of interest" description="Disordered" evidence="1">
    <location>
        <begin position="108"/>
        <end position="147"/>
    </location>
</feature>
<dbReference type="InterPro" id="IPR008638">
    <property type="entry name" value="FhaB/CdiA-like_TPS"/>
</dbReference>
<organism evidence="3 4">
    <name type="scientific">Acetonema longum DSM 6540</name>
    <dbReference type="NCBI Taxonomy" id="1009370"/>
    <lineage>
        <taxon>Bacteria</taxon>
        <taxon>Bacillati</taxon>
        <taxon>Bacillota</taxon>
        <taxon>Negativicutes</taxon>
        <taxon>Acetonemataceae</taxon>
        <taxon>Acetonema</taxon>
    </lineage>
</organism>
<evidence type="ECO:0000313" key="4">
    <source>
        <dbReference type="Proteomes" id="UP000003240"/>
    </source>
</evidence>